<gene>
    <name evidence="3" type="ORF">PVAP13_5NG143200</name>
</gene>
<reference evidence="3" key="1">
    <citation type="submission" date="2020-05" db="EMBL/GenBank/DDBJ databases">
        <title>WGS assembly of Panicum virgatum.</title>
        <authorList>
            <person name="Lovell J.T."/>
            <person name="Jenkins J."/>
            <person name="Shu S."/>
            <person name="Juenger T.E."/>
            <person name="Schmutz J."/>
        </authorList>
    </citation>
    <scope>NUCLEOTIDE SEQUENCE</scope>
    <source>
        <strain evidence="3">AP13</strain>
    </source>
</reference>
<evidence type="ECO:0000313" key="4">
    <source>
        <dbReference type="Proteomes" id="UP000823388"/>
    </source>
</evidence>
<evidence type="ECO:0000256" key="2">
    <source>
        <dbReference type="SAM" id="SignalP"/>
    </source>
</evidence>
<feature type="signal peptide" evidence="2">
    <location>
        <begin position="1"/>
        <end position="25"/>
    </location>
</feature>
<evidence type="ECO:0000313" key="3">
    <source>
        <dbReference type="EMBL" id="KAG2587370.1"/>
    </source>
</evidence>
<dbReference type="EMBL" id="CM029046">
    <property type="protein sequence ID" value="KAG2587370.1"/>
    <property type="molecule type" value="Genomic_DNA"/>
</dbReference>
<keyword evidence="4" id="KW-1185">Reference proteome</keyword>
<feature type="compositionally biased region" description="Low complexity" evidence="1">
    <location>
        <begin position="86"/>
        <end position="96"/>
    </location>
</feature>
<dbReference type="AlphaFoldDB" id="A0A8T0RQ36"/>
<comment type="caution">
    <text evidence="3">The sequence shown here is derived from an EMBL/GenBank/DDBJ whole genome shotgun (WGS) entry which is preliminary data.</text>
</comment>
<evidence type="ECO:0000256" key="1">
    <source>
        <dbReference type="SAM" id="MobiDB-lite"/>
    </source>
</evidence>
<sequence>MAKRCSPFLCMFATTIALAVIFSSSVVVDCSEVKELNTHADADDSAAIPDGGHGGWAPPAPQPGLRAPRVPRPGTRVQTPRRRRSTFAARAASCAAQEDRPERVGTPVITD</sequence>
<feature type="region of interest" description="Disordered" evidence="1">
    <location>
        <begin position="41"/>
        <end position="111"/>
    </location>
</feature>
<dbReference type="Proteomes" id="UP000823388">
    <property type="component" value="Chromosome 5N"/>
</dbReference>
<feature type="chain" id="PRO_5035922103" evidence="2">
    <location>
        <begin position="26"/>
        <end position="111"/>
    </location>
</feature>
<name>A0A8T0RQ36_PANVG</name>
<keyword evidence="2" id="KW-0732">Signal</keyword>
<organism evidence="3 4">
    <name type="scientific">Panicum virgatum</name>
    <name type="common">Blackwell switchgrass</name>
    <dbReference type="NCBI Taxonomy" id="38727"/>
    <lineage>
        <taxon>Eukaryota</taxon>
        <taxon>Viridiplantae</taxon>
        <taxon>Streptophyta</taxon>
        <taxon>Embryophyta</taxon>
        <taxon>Tracheophyta</taxon>
        <taxon>Spermatophyta</taxon>
        <taxon>Magnoliopsida</taxon>
        <taxon>Liliopsida</taxon>
        <taxon>Poales</taxon>
        <taxon>Poaceae</taxon>
        <taxon>PACMAD clade</taxon>
        <taxon>Panicoideae</taxon>
        <taxon>Panicodae</taxon>
        <taxon>Paniceae</taxon>
        <taxon>Panicinae</taxon>
        <taxon>Panicum</taxon>
        <taxon>Panicum sect. Hiantes</taxon>
    </lineage>
</organism>
<protein>
    <submittedName>
        <fullName evidence="3">Uncharacterized protein</fullName>
    </submittedName>
</protein>
<accession>A0A8T0RQ36</accession>
<proteinExistence type="predicted"/>